<feature type="compositionally biased region" description="Basic and acidic residues" evidence="1">
    <location>
        <begin position="59"/>
        <end position="69"/>
    </location>
</feature>
<dbReference type="Proteomes" id="UP000593571">
    <property type="component" value="Unassembled WGS sequence"/>
</dbReference>
<accession>A0A7J8JGB0</accession>
<evidence type="ECO:0000313" key="3">
    <source>
        <dbReference type="Proteomes" id="UP000593571"/>
    </source>
</evidence>
<keyword evidence="3" id="KW-1185">Reference proteome</keyword>
<dbReference type="AlphaFoldDB" id="A0A7J8JGB0"/>
<gene>
    <name evidence="2" type="ORF">HJG63_010233</name>
</gene>
<dbReference type="EMBL" id="JACASE010000002">
    <property type="protein sequence ID" value="KAF6495923.1"/>
    <property type="molecule type" value="Genomic_DNA"/>
</dbReference>
<reference evidence="2 3" key="1">
    <citation type="journal article" date="2020" name="Nature">
        <title>Six reference-quality genomes reveal evolution of bat adaptations.</title>
        <authorList>
            <person name="Jebb D."/>
            <person name="Huang Z."/>
            <person name="Pippel M."/>
            <person name="Hughes G.M."/>
            <person name="Lavrichenko K."/>
            <person name="Devanna P."/>
            <person name="Winkler S."/>
            <person name="Jermiin L.S."/>
            <person name="Skirmuntt E.C."/>
            <person name="Katzourakis A."/>
            <person name="Burkitt-Gray L."/>
            <person name="Ray D.A."/>
            <person name="Sullivan K.A.M."/>
            <person name="Roscito J.G."/>
            <person name="Kirilenko B.M."/>
            <person name="Davalos L.M."/>
            <person name="Corthals A.P."/>
            <person name="Power M.L."/>
            <person name="Jones G."/>
            <person name="Ransome R.D."/>
            <person name="Dechmann D.K.N."/>
            <person name="Locatelli A.G."/>
            <person name="Puechmaille S.J."/>
            <person name="Fedrigo O."/>
            <person name="Jarvis E.D."/>
            <person name="Hiller M."/>
            <person name="Vernes S.C."/>
            <person name="Myers E.W."/>
            <person name="Teeling E.C."/>
        </authorList>
    </citation>
    <scope>NUCLEOTIDE SEQUENCE [LARGE SCALE GENOMIC DNA]</scope>
    <source>
        <strain evidence="2">MRouAeg1</strain>
        <tissue evidence="2">Muscle</tissue>
    </source>
</reference>
<sequence length="134" mass="14806">MGARGEVEGGGGWRARFREWRARVGWLQWDTLSISGLPALGWGIRECSQHQDGGTPEPHVSRRASEGRRLGGDGALGWVAGERPYIIAFLPPPPPFFGFFSPFSFPSPFPHHQLHSVPFLPSFSSRGSLFLFTS</sequence>
<protein>
    <submittedName>
        <fullName evidence="2">Uncharacterized protein</fullName>
    </submittedName>
</protein>
<proteinExistence type="predicted"/>
<comment type="caution">
    <text evidence="2">The sequence shown here is derived from an EMBL/GenBank/DDBJ whole genome shotgun (WGS) entry which is preliminary data.</text>
</comment>
<organism evidence="2 3">
    <name type="scientific">Rousettus aegyptiacus</name>
    <name type="common">Egyptian fruit bat</name>
    <name type="synonym">Pteropus aegyptiacus</name>
    <dbReference type="NCBI Taxonomy" id="9407"/>
    <lineage>
        <taxon>Eukaryota</taxon>
        <taxon>Metazoa</taxon>
        <taxon>Chordata</taxon>
        <taxon>Craniata</taxon>
        <taxon>Vertebrata</taxon>
        <taxon>Euteleostomi</taxon>
        <taxon>Mammalia</taxon>
        <taxon>Eutheria</taxon>
        <taxon>Laurasiatheria</taxon>
        <taxon>Chiroptera</taxon>
        <taxon>Yinpterochiroptera</taxon>
        <taxon>Pteropodoidea</taxon>
        <taxon>Pteropodidae</taxon>
        <taxon>Rousettinae</taxon>
        <taxon>Rousettus</taxon>
    </lineage>
</organism>
<name>A0A7J8JGB0_ROUAE</name>
<feature type="region of interest" description="Disordered" evidence="1">
    <location>
        <begin position="47"/>
        <end position="69"/>
    </location>
</feature>
<evidence type="ECO:0000256" key="1">
    <source>
        <dbReference type="SAM" id="MobiDB-lite"/>
    </source>
</evidence>
<evidence type="ECO:0000313" key="2">
    <source>
        <dbReference type="EMBL" id="KAF6495923.1"/>
    </source>
</evidence>